<dbReference type="InterPro" id="IPR036388">
    <property type="entry name" value="WH-like_DNA-bd_sf"/>
</dbReference>
<feature type="domain" description="HTH luxR-type" evidence="3">
    <location>
        <begin position="796"/>
        <end position="859"/>
    </location>
</feature>
<dbReference type="Pfam" id="PF13191">
    <property type="entry name" value="AAA_16"/>
    <property type="match status" value="1"/>
</dbReference>
<dbReference type="Proteomes" id="UP000325849">
    <property type="component" value="Unassembled WGS sequence"/>
</dbReference>
<dbReference type="PROSITE" id="PS50043">
    <property type="entry name" value="HTH_LUXR_2"/>
    <property type="match status" value="1"/>
</dbReference>
<dbReference type="PANTHER" id="PTHR16305">
    <property type="entry name" value="TESTICULAR SOLUBLE ADENYLYL CYCLASE"/>
    <property type="match status" value="1"/>
</dbReference>
<dbReference type="GO" id="GO:0005524">
    <property type="term" value="F:ATP binding"/>
    <property type="evidence" value="ECO:0007669"/>
    <property type="project" value="UniProtKB-KW"/>
</dbReference>
<protein>
    <submittedName>
        <fullName evidence="4">AAA family ATPase</fullName>
    </submittedName>
</protein>
<dbReference type="GO" id="GO:0005737">
    <property type="term" value="C:cytoplasm"/>
    <property type="evidence" value="ECO:0007669"/>
    <property type="project" value="TreeGrafter"/>
</dbReference>
<gene>
    <name evidence="4" type="ORF">FNH09_27075</name>
</gene>
<dbReference type="EMBL" id="VJZD01000127">
    <property type="protein sequence ID" value="MPY34766.1"/>
    <property type="molecule type" value="Genomic_DNA"/>
</dbReference>
<dbReference type="PANTHER" id="PTHR16305:SF28">
    <property type="entry name" value="GUANYLATE CYCLASE DOMAIN-CONTAINING PROTEIN"/>
    <property type="match status" value="1"/>
</dbReference>
<dbReference type="Gene3D" id="1.10.10.10">
    <property type="entry name" value="Winged helix-like DNA-binding domain superfamily/Winged helix DNA-binding domain"/>
    <property type="match status" value="1"/>
</dbReference>
<evidence type="ECO:0000259" key="3">
    <source>
        <dbReference type="PROSITE" id="PS50043"/>
    </source>
</evidence>
<dbReference type="InterPro" id="IPR041664">
    <property type="entry name" value="AAA_16"/>
</dbReference>
<evidence type="ECO:0000256" key="1">
    <source>
        <dbReference type="ARBA" id="ARBA00022741"/>
    </source>
</evidence>
<proteinExistence type="predicted"/>
<dbReference type="GO" id="GO:0004016">
    <property type="term" value="F:adenylate cyclase activity"/>
    <property type="evidence" value="ECO:0007669"/>
    <property type="project" value="TreeGrafter"/>
</dbReference>
<evidence type="ECO:0000313" key="5">
    <source>
        <dbReference type="Proteomes" id="UP000325849"/>
    </source>
</evidence>
<dbReference type="SUPFAM" id="SSF48452">
    <property type="entry name" value="TPR-like"/>
    <property type="match status" value="1"/>
</dbReference>
<accession>A0A5N8VIY3</accession>
<dbReference type="InterPro" id="IPR011990">
    <property type="entry name" value="TPR-like_helical_dom_sf"/>
</dbReference>
<dbReference type="CDD" id="cd06170">
    <property type="entry name" value="LuxR_C_like"/>
    <property type="match status" value="1"/>
</dbReference>
<dbReference type="SUPFAM" id="SSF46894">
    <property type="entry name" value="C-terminal effector domain of the bipartite response regulators"/>
    <property type="match status" value="1"/>
</dbReference>
<dbReference type="GO" id="GO:0006355">
    <property type="term" value="P:regulation of DNA-templated transcription"/>
    <property type="evidence" value="ECO:0007669"/>
    <property type="project" value="InterPro"/>
</dbReference>
<dbReference type="Pfam" id="PF00196">
    <property type="entry name" value="GerE"/>
    <property type="match status" value="1"/>
</dbReference>
<dbReference type="SMART" id="SM00421">
    <property type="entry name" value="HTH_LUXR"/>
    <property type="match status" value="1"/>
</dbReference>
<reference evidence="4 5" key="1">
    <citation type="submission" date="2019-07" db="EMBL/GenBank/DDBJ databases">
        <title>New species of Amycolatopsis and Streptomyces.</title>
        <authorList>
            <person name="Duangmal K."/>
            <person name="Teo W.F.A."/>
            <person name="Lipun K."/>
        </authorList>
    </citation>
    <scope>NUCLEOTIDE SEQUENCE [LARGE SCALE GENOMIC DNA]</scope>
    <source>
        <strain evidence="4 5">NBRC 109810</strain>
    </source>
</reference>
<organism evidence="4 5">
    <name type="scientific">Streptomyces adustus</name>
    <dbReference type="NCBI Taxonomy" id="1609272"/>
    <lineage>
        <taxon>Bacteria</taxon>
        <taxon>Bacillati</taxon>
        <taxon>Actinomycetota</taxon>
        <taxon>Actinomycetes</taxon>
        <taxon>Kitasatosporales</taxon>
        <taxon>Streptomycetaceae</taxon>
        <taxon>Streptomyces</taxon>
    </lineage>
</organism>
<dbReference type="SUPFAM" id="SSF52540">
    <property type="entry name" value="P-loop containing nucleoside triphosphate hydrolases"/>
    <property type="match status" value="1"/>
</dbReference>
<evidence type="ECO:0000256" key="2">
    <source>
        <dbReference type="ARBA" id="ARBA00022840"/>
    </source>
</evidence>
<dbReference type="OrthoDB" id="5476461at2"/>
<comment type="caution">
    <text evidence="4">The sequence shown here is derived from an EMBL/GenBank/DDBJ whole genome shotgun (WGS) entry which is preliminary data.</text>
</comment>
<dbReference type="GO" id="GO:0003677">
    <property type="term" value="F:DNA binding"/>
    <property type="evidence" value="ECO:0007669"/>
    <property type="project" value="InterPro"/>
</dbReference>
<dbReference type="InterPro" id="IPR016032">
    <property type="entry name" value="Sig_transdc_resp-reg_C-effctor"/>
</dbReference>
<keyword evidence="1" id="KW-0547">Nucleotide-binding</keyword>
<dbReference type="InterPro" id="IPR000792">
    <property type="entry name" value="Tscrpt_reg_LuxR_C"/>
</dbReference>
<sequence length="859" mass="92182">MVLLERESVLQDLAGHLQTATGGPGQMALVRGEAGIGKTTVVQHLIRVVPPHVRVLISACDPLVTPRPLGPLIDLAPELDTAVGTALSEALTGLGRPGEVFECLLADLSGQPSLLVIEDVHWADEATTDLLRYLARRLPDLPALIVATYRDDEIGPTHPLTGLLGTLAGYRWVSRHTLDPLSREAVAQLATGHTLDAEELYRVSAGNPFLVTEILCSPSENVPATVREAVAGRLVGLSDLERKVTDALAVMGHRASLPLVASVIPDIDSALEGVLACGILCTNGQTIEFRHELGRLAVLEAVPGYRRLLVHRQVLEAMRHGPVATDDLTLLADHAEAADDPAAVLEYAPRAAAHAAALGSYREAAAQYTRALRYADSLPLDKRAGLWEGHSLSCFLARQLDESIASRRTAVRMRHALGDGQREGEDLRWLSYMLWPAGKSVEAREAGLEAVRLLEKFGPSAELAAAYLNMSMFAAYDHEEAAVADCHARKAMAVGRRPGDAGAALQAQFHPAAARMLCEGSGWEECEQAVCSAMAQNLTLDAGFLALLMCWYTLIQHDDARASAAVQRSQTYCREHELLTYLHCTKAMDSWRLLNRGSWKQALDAAHEVLSHPLSPPIDQAIASTVLALVRARGGEPDAGAALEQAAHFVDRNCLIDLGIGWEGRVETAWLAGEDDRARTEARDGLAALAGRSHPWLSGALACWIRRTGGTPPPAPAAEPYALELAGDATSAAARWDELGCPYDAALARLSGDAPTLRRALTDFEALGARPAAARTRALMRIRGIRPVRSGPRAATRANPHGLTNREMDVFKLLGEGLSDADIAARLYITPKTAGHHVGAVLAKLGVHTRHEAARRLAS</sequence>
<evidence type="ECO:0000313" key="4">
    <source>
        <dbReference type="EMBL" id="MPY34766.1"/>
    </source>
</evidence>
<dbReference type="AlphaFoldDB" id="A0A5N8VIY3"/>
<keyword evidence="5" id="KW-1185">Reference proteome</keyword>
<dbReference type="PRINTS" id="PR00038">
    <property type="entry name" value="HTHLUXR"/>
</dbReference>
<name>A0A5N8VIY3_9ACTN</name>
<keyword evidence="2" id="KW-0067">ATP-binding</keyword>
<dbReference type="InterPro" id="IPR027417">
    <property type="entry name" value="P-loop_NTPase"/>
</dbReference>